<organism evidence="3 4">
    <name type="scientific">Tetrahymena thermophila (strain SB210)</name>
    <dbReference type="NCBI Taxonomy" id="312017"/>
    <lineage>
        <taxon>Eukaryota</taxon>
        <taxon>Sar</taxon>
        <taxon>Alveolata</taxon>
        <taxon>Ciliophora</taxon>
        <taxon>Intramacronucleata</taxon>
        <taxon>Oligohymenophorea</taxon>
        <taxon>Hymenostomatida</taxon>
        <taxon>Tetrahymenina</taxon>
        <taxon>Tetrahymenidae</taxon>
        <taxon>Tetrahymena</taxon>
    </lineage>
</organism>
<keyword evidence="4" id="KW-1185">Reference proteome</keyword>
<accession>Q23VA8</accession>
<dbReference type="GeneID" id="7826991"/>
<dbReference type="InParanoid" id="Q23VA8"/>
<dbReference type="AlphaFoldDB" id="Q23VA8"/>
<protein>
    <submittedName>
        <fullName evidence="3">Uncharacterized protein</fullName>
    </submittedName>
</protein>
<feature type="coiled-coil region" evidence="1">
    <location>
        <begin position="717"/>
        <end position="751"/>
    </location>
</feature>
<feature type="compositionally biased region" description="Acidic residues" evidence="2">
    <location>
        <begin position="119"/>
        <end position="129"/>
    </location>
</feature>
<feature type="compositionally biased region" description="Basic and acidic residues" evidence="2">
    <location>
        <begin position="130"/>
        <end position="140"/>
    </location>
</feature>
<feature type="compositionally biased region" description="Low complexity" evidence="2">
    <location>
        <begin position="1147"/>
        <end position="1162"/>
    </location>
</feature>
<evidence type="ECO:0000313" key="4">
    <source>
        <dbReference type="Proteomes" id="UP000009168"/>
    </source>
</evidence>
<dbReference type="EMBL" id="GG662614">
    <property type="protein sequence ID" value="EAS00474.2"/>
    <property type="molecule type" value="Genomic_DNA"/>
</dbReference>
<dbReference type="Proteomes" id="UP000009168">
    <property type="component" value="Unassembled WGS sequence"/>
</dbReference>
<evidence type="ECO:0000256" key="2">
    <source>
        <dbReference type="SAM" id="MobiDB-lite"/>
    </source>
</evidence>
<proteinExistence type="predicted"/>
<keyword evidence="1" id="KW-0175">Coiled coil</keyword>
<dbReference type="RefSeq" id="XP_001020719.2">
    <property type="nucleotide sequence ID" value="XM_001020719.2"/>
</dbReference>
<feature type="compositionally biased region" description="Low complexity" evidence="2">
    <location>
        <begin position="141"/>
        <end position="154"/>
    </location>
</feature>
<evidence type="ECO:0000256" key="1">
    <source>
        <dbReference type="SAM" id="Coils"/>
    </source>
</evidence>
<gene>
    <name evidence="3" type="ORF">TTHERM_01295370</name>
</gene>
<evidence type="ECO:0000313" key="3">
    <source>
        <dbReference type="EMBL" id="EAS00474.2"/>
    </source>
</evidence>
<feature type="region of interest" description="Disordered" evidence="2">
    <location>
        <begin position="1104"/>
        <end position="1162"/>
    </location>
</feature>
<dbReference type="HOGENOM" id="CLU_009146_0_0_1"/>
<feature type="compositionally biased region" description="Low complexity" evidence="2">
    <location>
        <begin position="1107"/>
        <end position="1128"/>
    </location>
</feature>
<sequence length="1162" mass="137265">MIYHIIKFDQNLKQQKLSLNFKNSFEEYLLKKQRELKQGELCINLRQSWLIVNLFSSVKNVNTTNQKQREKLRDKDITREDLFLMEKIIQLKAKLSELRKKLEEKITVQKQQLAITESREEEEQDQVDVEEQKQLSDKKSSSQISSFQQDQPSQKKNKYEMDVLRGTKNIFTIPLESASENTIPHLTNVVKINEQFSMLEVGMYPKDWIFAQLDGFSQFSYMYFYKYYFDQLFLNKELIQLIDGEYEKLKNHQDLNPKFYQLFNSYFSENSWREIVNKIKTKESFFQVIMDYFENQAHAYASAQYASFTQLIQNEPNSQQAKCFIQTIETIMRTNDFLLQGSDALGFSKIIHNYSNSFQKHYVVGSNEQIANLLITKQSILQERMNTSQQAMKGFFNPQEIMKEYYDMQEERLRLEDELSQRQKKLLQEQEELLPVQTSLKGQTSLQRKDLLEITYPTLVQSQMKILPQSQNDLDSSNIIQQIKRSKESIQVVQVGQCYYSNDEKNIYNIGVVININNPKIFKMLLPNKDSWKNIHLVSATKQEKILFVNCVKDYFNNPNTFKQYDCEKIFYRSEMDDQKFTSLMNNSVSCEEEQNGVLIRKYEGEKIIIIKDSTLKRKGMILKLENNIQEKQKFDQAKFPDFKSLLSNCVNKNTSINQIKELTDPTKIMKLTYAKVIDYHNLFSVTDSLISKQEMNNFENQKNMPEEQFYQQFDKMEDQLLTKEQIQQELSIQQEEEKEEEERKEGKKEQIVERQTINKAKLQNQPQIVGNKTIRTKEISAINDFSNKLNCCYLAEPIVNAFKQMSTGLLLENKYVFYFGLKKLITKIIGSVCPPIESKNHTKSKDFKNFTEFIRAVFFGNTSQRQKEINATEIDKLRSVLIQQSRTALRLFSQLYGVEINNYLCKQIFECLQYSQIDTYTKKHYDRLQLSGINTVWKELFSVKEKDVELFNKTYAKLLIYTNVVAQMCNKSQNDENNQAFLSEYSQRMIKKLSLILFPHRRSNRKMNNIDLVQFFIISADIFALLQGFNNIREIFYEQAKMLEDKEFKKMLKRGQMLPIRINKYFYLSMFSKFKIKLIDGENYQFPLIDGKPERDPKYRKLLKNQSHSQSQQSEQSQQSQQSQSKSNVGKFDLTKIIGPNKTGKFSSNNPNANFRNNKKN</sequence>
<dbReference type="KEGG" id="tet:TTHERM_01295370"/>
<reference evidence="4" key="1">
    <citation type="journal article" date="2006" name="PLoS Biol.">
        <title>Macronuclear genome sequence of the ciliate Tetrahymena thermophila, a model eukaryote.</title>
        <authorList>
            <person name="Eisen J.A."/>
            <person name="Coyne R.S."/>
            <person name="Wu M."/>
            <person name="Wu D."/>
            <person name="Thiagarajan M."/>
            <person name="Wortman J.R."/>
            <person name="Badger J.H."/>
            <person name="Ren Q."/>
            <person name="Amedeo P."/>
            <person name="Jones K.M."/>
            <person name="Tallon L.J."/>
            <person name="Delcher A.L."/>
            <person name="Salzberg S.L."/>
            <person name="Silva J.C."/>
            <person name="Haas B.J."/>
            <person name="Majoros W.H."/>
            <person name="Farzad M."/>
            <person name="Carlton J.M."/>
            <person name="Smith R.K. Jr."/>
            <person name="Garg J."/>
            <person name="Pearlman R.E."/>
            <person name="Karrer K.M."/>
            <person name="Sun L."/>
            <person name="Manning G."/>
            <person name="Elde N.C."/>
            <person name="Turkewitz A.P."/>
            <person name="Asai D.J."/>
            <person name="Wilkes D.E."/>
            <person name="Wang Y."/>
            <person name="Cai H."/>
            <person name="Collins K."/>
            <person name="Stewart B.A."/>
            <person name="Lee S.R."/>
            <person name="Wilamowska K."/>
            <person name="Weinberg Z."/>
            <person name="Ruzzo W.L."/>
            <person name="Wloga D."/>
            <person name="Gaertig J."/>
            <person name="Frankel J."/>
            <person name="Tsao C.-C."/>
            <person name="Gorovsky M.A."/>
            <person name="Keeling P.J."/>
            <person name="Waller R.F."/>
            <person name="Patron N.J."/>
            <person name="Cherry J.M."/>
            <person name="Stover N.A."/>
            <person name="Krieger C.J."/>
            <person name="del Toro C."/>
            <person name="Ryder H.F."/>
            <person name="Williamson S.C."/>
            <person name="Barbeau R.A."/>
            <person name="Hamilton E.P."/>
            <person name="Orias E."/>
        </authorList>
    </citation>
    <scope>NUCLEOTIDE SEQUENCE [LARGE SCALE GENOMIC DNA]</scope>
    <source>
        <strain evidence="4">SB210</strain>
    </source>
</reference>
<feature type="region of interest" description="Disordered" evidence="2">
    <location>
        <begin position="113"/>
        <end position="158"/>
    </location>
</feature>
<name>Q23VA8_TETTS</name>